<dbReference type="PROSITE" id="PS00409">
    <property type="entry name" value="PROKAR_NTER_METHYL"/>
    <property type="match status" value="1"/>
</dbReference>
<dbReference type="Pfam" id="PF07963">
    <property type="entry name" value="N_methyl"/>
    <property type="match status" value="1"/>
</dbReference>
<dbReference type="PANTHER" id="PTHR30093">
    <property type="entry name" value="GENERAL SECRETION PATHWAY PROTEIN G"/>
    <property type="match status" value="1"/>
</dbReference>
<evidence type="ECO:0000313" key="3">
    <source>
        <dbReference type="EMBL" id="SFI19050.1"/>
    </source>
</evidence>
<reference evidence="4" key="1">
    <citation type="submission" date="2016-10" db="EMBL/GenBank/DDBJ databases">
        <authorList>
            <person name="Varghese N."/>
            <person name="Submissions S."/>
        </authorList>
    </citation>
    <scope>NUCLEOTIDE SEQUENCE [LARGE SCALE GENOMIC DNA]</scope>
    <source>
        <strain evidence="4">DSM 26348</strain>
    </source>
</reference>
<proteinExistence type="predicted"/>
<dbReference type="Proteomes" id="UP000199518">
    <property type="component" value="Unassembled WGS sequence"/>
</dbReference>
<organism evidence="3 4">
    <name type="scientific">Planctomicrobium piriforme</name>
    <dbReference type="NCBI Taxonomy" id="1576369"/>
    <lineage>
        <taxon>Bacteria</taxon>
        <taxon>Pseudomonadati</taxon>
        <taxon>Planctomycetota</taxon>
        <taxon>Planctomycetia</taxon>
        <taxon>Planctomycetales</taxon>
        <taxon>Planctomycetaceae</taxon>
        <taxon>Planctomicrobium</taxon>
    </lineage>
</organism>
<dbReference type="InterPro" id="IPR045584">
    <property type="entry name" value="Pilin-like"/>
</dbReference>
<dbReference type="Pfam" id="PF07596">
    <property type="entry name" value="SBP_bac_10"/>
    <property type="match status" value="1"/>
</dbReference>
<evidence type="ECO:0000313" key="4">
    <source>
        <dbReference type="Proteomes" id="UP000199518"/>
    </source>
</evidence>
<keyword evidence="4" id="KW-1185">Reference proteome</keyword>
<feature type="transmembrane region" description="Helical" evidence="1">
    <location>
        <begin position="12"/>
        <end position="33"/>
    </location>
</feature>
<protein>
    <submittedName>
        <fullName evidence="3">Prepilin-type N-terminal cleavage/methylation domain-containing protein</fullName>
    </submittedName>
</protein>
<dbReference type="EMBL" id="FOQD01000006">
    <property type="protein sequence ID" value="SFI19050.1"/>
    <property type="molecule type" value="Genomic_DNA"/>
</dbReference>
<dbReference type="AlphaFoldDB" id="A0A1I3G6E1"/>
<dbReference type="NCBIfam" id="TIGR02532">
    <property type="entry name" value="IV_pilin_GFxxxE"/>
    <property type="match status" value="1"/>
</dbReference>
<evidence type="ECO:0000259" key="2">
    <source>
        <dbReference type="Pfam" id="PF07596"/>
    </source>
</evidence>
<keyword evidence="1" id="KW-0472">Membrane</keyword>
<dbReference type="STRING" id="1576369.SAMN05421753_106210"/>
<accession>A0A1I3G6E1</accession>
<dbReference type="OrthoDB" id="236724at2"/>
<feature type="domain" description="DUF1559" evidence="2">
    <location>
        <begin position="34"/>
        <end position="325"/>
    </location>
</feature>
<evidence type="ECO:0000256" key="1">
    <source>
        <dbReference type="SAM" id="Phobius"/>
    </source>
</evidence>
<dbReference type="InterPro" id="IPR011453">
    <property type="entry name" value="DUF1559"/>
</dbReference>
<dbReference type="InterPro" id="IPR027558">
    <property type="entry name" value="Pre_pil_HX9DG_C"/>
</dbReference>
<keyword evidence="1" id="KW-1133">Transmembrane helix</keyword>
<dbReference type="RefSeq" id="WP_092049653.1">
    <property type="nucleotide sequence ID" value="NZ_FOQD01000006.1"/>
</dbReference>
<sequence>MASLGRRAGFTLIELLVVVAIVAVLVGLLLPAVQTAREAARRMQCRNNLKQLGLALHNYQEVHGVFPRVCFQGSGSVSGWQGFSVHTMLLPQLDQAALYNQLNLNLTFTTGSNGTLKNTPIAAFLCPSDLGGQQVKGAGNNYVVSGGPSLMMISPTPGFGIGGSPGTQIADADQIGMFNIRRNVGMQDLLDGTSNVMAASEGIIGDGITTAYRLGDHVRNTAFPSGMPNTFATAAQLDAYGVSCLAGSATHYSDPHKEWINGMPSQTAFNSLNRPNSTNPDCHECTTCGWYDSRGVWNARSRHTGGVSVLLGDGAVRFVGDSTDLLTWQRLGAIADGNPLGEF</sequence>
<dbReference type="Gene3D" id="3.30.700.10">
    <property type="entry name" value="Glycoprotein, Type 4 Pilin"/>
    <property type="match status" value="1"/>
</dbReference>
<dbReference type="PANTHER" id="PTHR30093:SF2">
    <property type="entry name" value="TYPE II SECRETION SYSTEM PROTEIN H"/>
    <property type="match status" value="1"/>
</dbReference>
<name>A0A1I3G6E1_9PLAN</name>
<gene>
    <name evidence="3" type="ORF">SAMN05421753_106210</name>
</gene>
<dbReference type="InterPro" id="IPR012902">
    <property type="entry name" value="N_methyl_site"/>
</dbReference>
<keyword evidence="1" id="KW-0812">Transmembrane</keyword>
<dbReference type="SUPFAM" id="SSF54523">
    <property type="entry name" value="Pili subunits"/>
    <property type="match status" value="1"/>
</dbReference>
<dbReference type="NCBIfam" id="TIGR04294">
    <property type="entry name" value="pre_pil_HX9DG"/>
    <property type="match status" value="1"/>
</dbReference>